<dbReference type="EC" id="2.7.13.3" evidence="2"/>
<name>A0ABQ3ZFR9_9ACTN</name>
<keyword evidence="6" id="KW-0418">Kinase</keyword>
<feature type="coiled-coil region" evidence="9">
    <location>
        <begin position="140"/>
        <end position="177"/>
    </location>
</feature>
<keyword evidence="5" id="KW-0547">Nucleotide-binding</keyword>
<evidence type="ECO:0000256" key="4">
    <source>
        <dbReference type="ARBA" id="ARBA00022679"/>
    </source>
</evidence>
<keyword evidence="15" id="KW-1185">Reference proteome</keyword>
<feature type="compositionally biased region" description="Low complexity" evidence="10">
    <location>
        <begin position="452"/>
        <end position="470"/>
    </location>
</feature>
<evidence type="ECO:0000259" key="13">
    <source>
        <dbReference type="Pfam" id="PF07730"/>
    </source>
</evidence>
<keyword evidence="4" id="KW-0808">Transferase</keyword>
<feature type="transmembrane region" description="Helical" evidence="11">
    <location>
        <begin position="15"/>
        <end position="35"/>
    </location>
</feature>
<dbReference type="EMBL" id="BOMN01000001">
    <property type="protein sequence ID" value="GIE17107.1"/>
    <property type="molecule type" value="Genomic_DNA"/>
</dbReference>
<feature type="region of interest" description="Disordered" evidence="10">
    <location>
        <begin position="361"/>
        <end position="485"/>
    </location>
</feature>
<organism evidence="14 15">
    <name type="scientific">Winogradskya humida</name>
    <dbReference type="NCBI Taxonomy" id="113566"/>
    <lineage>
        <taxon>Bacteria</taxon>
        <taxon>Bacillati</taxon>
        <taxon>Actinomycetota</taxon>
        <taxon>Actinomycetes</taxon>
        <taxon>Micromonosporales</taxon>
        <taxon>Micromonosporaceae</taxon>
        <taxon>Winogradskya</taxon>
    </lineage>
</organism>
<evidence type="ECO:0000313" key="14">
    <source>
        <dbReference type="EMBL" id="GIE17107.1"/>
    </source>
</evidence>
<comment type="caution">
    <text evidence="14">The sequence shown here is derived from an EMBL/GenBank/DDBJ whole genome shotgun (WGS) entry which is preliminary data.</text>
</comment>
<dbReference type="InterPro" id="IPR036890">
    <property type="entry name" value="HATPase_C_sf"/>
</dbReference>
<feature type="transmembrane region" description="Helical" evidence="11">
    <location>
        <begin position="116"/>
        <end position="137"/>
    </location>
</feature>
<evidence type="ECO:0000256" key="3">
    <source>
        <dbReference type="ARBA" id="ARBA00022553"/>
    </source>
</evidence>
<dbReference type="Pfam" id="PF02518">
    <property type="entry name" value="HATPase_c"/>
    <property type="match status" value="1"/>
</dbReference>
<dbReference type="SUPFAM" id="SSF55874">
    <property type="entry name" value="ATPase domain of HSP90 chaperone/DNA topoisomerase II/histidine kinase"/>
    <property type="match status" value="1"/>
</dbReference>
<keyword evidence="11" id="KW-0472">Membrane</keyword>
<evidence type="ECO:0000256" key="6">
    <source>
        <dbReference type="ARBA" id="ARBA00022777"/>
    </source>
</evidence>
<keyword evidence="11" id="KW-1133">Transmembrane helix</keyword>
<gene>
    <name evidence="14" type="ORF">Ahu01nite_002090</name>
</gene>
<evidence type="ECO:0000313" key="15">
    <source>
        <dbReference type="Proteomes" id="UP000603200"/>
    </source>
</evidence>
<dbReference type="PANTHER" id="PTHR24421:SF10">
    <property type="entry name" value="NITRATE_NITRITE SENSOR PROTEIN NARQ"/>
    <property type="match status" value="1"/>
</dbReference>
<keyword evidence="3" id="KW-0597">Phosphoprotein</keyword>
<feature type="compositionally biased region" description="Low complexity" evidence="10">
    <location>
        <begin position="435"/>
        <end position="444"/>
    </location>
</feature>
<evidence type="ECO:0000256" key="8">
    <source>
        <dbReference type="ARBA" id="ARBA00023012"/>
    </source>
</evidence>
<reference evidence="14 15" key="1">
    <citation type="submission" date="2021-01" db="EMBL/GenBank/DDBJ databases">
        <title>Whole genome shotgun sequence of Actinoplanes humidus NBRC 14915.</title>
        <authorList>
            <person name="Komaki H."/>
            <person name="Tamura T."/>
        </authorList>
    </citation>
    <scope>NUCLEOTIDE SEQUENCE [LARGE SCALE GENOMIC DNA]</scope>
    <source>
        <strain evidence="14 15">NBRC 14915</strain>
    </source>
</reference>
<feature type="compositionally biased region" description="Pro residues" evidence="10">
    <location>
        <begin position="398"/>
        <end position="407"/>
    </location>
</feature>
<dbReference type="CDD" id="cd16917">
    <property type="entry name" value="HATPase_UhpB-NarQ-NarX-like"/>
    <property type="match status" value="1"/>
</dbReference>
<evidence type="ECO:0000256" key="9">
    <source>
        <dbReference type="SAM" id="Coils"/>
    </source>
</evidence>
<feature type="transmembrane region" description="Helical" evidence="11">
    <location>
        <begin position="84"/>
        <end position="104"/>
    </location>
</feature>
<evidence type="ECO:0000256" key="11">
    <source>
        <dbReference type="SAM" id="Phobius"/>
    </source>
</evidence>
<keyword evidence="11" id="KW-0812">Transmembrane</keyword>
<dbReference type="Gene3D" id="3.30.565.10">
    <property type="entry name" value="Histidine kinase-like ATPase, C-terminal domain"/>
    <property type="match status" value="1"/>
</dbReference>
<dbReference type="InterPro" id="IPR003594">
    <property type="entry name" value="HATPase_dom"/>
</dbReference>
<dbReference type="PRINTS" id="PR01217">
    <property type="entry name" value="PRICHEXTENSN"/>
</dbReference>
<protein>
    <recommendedName>
        <fullName evidence="2">histidine kinase</fullName>
        <ecNumber evidence="2">2.7.13.3</ecNumber>
    </recommendedName>
</protein>
<comment type="catalytic activity">
    <reaction evidence="1">
        <text>ATP + protein L-histidine = ADP + protein N-phospho-L-histidine.</text>
        <dbReference type="EC" id="2.7.13.3"/>
    </reaction>
</comment>
<dbReference type="Gene3D" id="1.20.5.1930">
    <property type="match status" value="1"/>
</dbReference>
<dbReference type="Proteomes" id="UP000603200">
    <property type="component" value="Unassembled WGS sequence"/>
</dbReference>
<feature type="domain" description="Signal transduction histidine kinase subgroup 3 dimerisation and phosphoacceptor" evidence="13">
    <location>
        <begin position="169"/>
        <end position="235"/>
    </location>
</feature>
<sequence length="485" mass="49832">MITALCFHVFGNWSHASSAGVIACALLLIGPLALGWRTKSPLLVLAVTAASTIGYATLAAPTWTFAVAATMALFSAVKAGRSRAALPITAAAYVAYLTVTTFLADQLGVAATARPTLRDAVLTALGLALTMFIGGAARARAAYLAELTKVNAERARAQEEQEKRQTADERLRIARELHDVLGHHLSLINVQAGVGLHLMDSRPEQAREALTAIKTASSEALREVRAVLDALRPEQEAAPRQPALGLDRLADLTADAALPITTTTTGTPRPLPAEVDRAAYRIVQEALTNVRRHAQAAKTEVSITYTPTALHLHITNAGTPTAAPPTTSTGLPGTGIAGMRARAETLGGTLTAEPLPEGGFQVHAILPTSPGPTSPGPVSSPTPPSPATPRFPDNTRPPAAPPQPAATPSPATAPNAATPPPMAAARTPATPTPKTPMGAARTPATPTPATPTPTTTPTAPTTAEAPADAAFSSAKKAADPLEESA</sequence>
<keyword evidence="7" id="KW-0067">ATP-binding</keyword>
<keyword evidence="9" id="KW-0175">Coiled coil</keyword>
<keyword evidence="8" id="KW-0902">Two-component regulatory system</keyword>
<proteinExistence type="predicted"/>
<evidence type="ECO:0000256" key="1">
    <source>
        <dbReference type="ARBA" id="ARBA00000085"/>
    </source>
</evidence>
<accession>A0ABQ3ZFR9</accession>
<dbReference type="Pfam" id="PF07730">
    <property type="entry name" value="HisKA_3"/>
    <property type="match status" value="1"/>
</dbReference>
<evidence type="ECO:0000256" key="10">
    <source>
        <dbReference type="SAM" id="MobiDB-lite"/>
    </source>
</evidence>
<feature type="transmembrane region" description="Helical" evidence="11">
    <location>
        <begin position="42"/>
        <end position="64"/>
    </location>
</feature>
<feature type="compositionally biased region" description="Pro residues" evidence="10">
    <location>
        <begin position="369"/>
        <end position="389"/>
    </location>
</feature>
<evidence type="ECO:0000256" key="7">
    <source>
        <dbReference type="ARBA" id="ARBA00022840"/>
    </source>
</evidence>
<evidence type="ECO:0000256" key="5">
    <source>
        <dbReference type="ARBA" id="ARBA00022741"/>
    </source>
</evidence>
<evidence type="ECO:0000256" key="2">
    <source>
        <dbReference type="ARBA" id="ARBA00012438"/>
    </source>
</evidence>
<feature type="domain" description="Histidine kinase/HSP90-like ATPase" evidence="12">
    <location>
        <begin position="277"/>
        <end position="368"/>
    </location>
</feature>
<dbReference type="InterPro" id="IPR011712">
    <property type="entry name" value="Sig_transdc_His_kin_sub3_dim/P"/>
</dbReference>
<dbReference type="PANTHER" id="PTHR24421">
    <property type="entry name" value="NITRATE/NITRITE SENSOR PROTEIN NARX-RELATED"/>
    <property type="match status" value="1"/>
</dbReference>
<dbReference type="InterPro" id="IPR050482">
    <property type="entry name" value="Sensor_HK_TwoCompSys"/>
</dbReference>
<evidence type="ECO:0000259" key="12">
    <source>
        <dbReference type="Pfam" id="PF02518"/>
    </source>
</evidence>